<keyword evidence="8 11" id="KW-0472">Membrane</keyword>
<evidence type="ECO:0000313" key="13">
    <source>
        <dbReference type="Proteomes" id="UP000218796"/>
    </source>
</evidence>
<name>A0A2A2MCX4_9GAMM</name>
<dbReference type="PROSITE" id="PS51257">
    <property type="entry name" value="PROKAR_LIPOPROTEIN"/>
    <property type="match status" value="1"/>
</dbReference>
<feature type="transmembrane region" description="Helical" evidence="11">
    <location>
        <begin position="69"/>
        <end position="89"/>
    </location>
</feature>
<keyword evidence="13" id="KW-1185">Reference proteome</keyword>
<evidence type="ECO:0000256" key="6">
    <source>
        <dbReference type="ARBA" id="ARBA00022729"/>
    </source>
</evidence>
<keyword evidence="10" id="KW-0449">Lipoprotein</keyword>
<reference evidence="12 13" key="1">
    <citation type="submission" date="2017-08" db="EMBL/GenBank/DDBJ databases">
        <title>Draft Genome Sequence of Hafnia alvei CITHA-6 Isolated from Raw Bovine Milk.</title>
        <authorList>
            <person name="Culligan E.P."/>
            <person name="Mcsweeney A."/>
            <person name="O'Doherty C."/>
            <person name="Gleeson E."/>
            <person name="O'Riordan D."/>
            <person name="Sleator R.D."/>
        </authorList>
    </citation>
    <scope>NUCLEOTIDE SEQUENCE [LARGE SCALE GENOMIC DNA]</scope>
    <source>
        <strain evidence="12 13">CITHA-6</strain>
    </source>
</reference>
<protein>
    <recommendedName>
        <fullName evidence="3">Uncharacterized protein YtcA</fullName>
    </recommendedName>
</protein>
<dbReference type="RefSeq" id="WP_071887105.1">
    <property type="nucleotide sequence ID" value="NZ_CALECD010000061.1"/>
</dbReference>
<keyword evidence="7 11" id="KW-1133">Transmembrane helix</keyword>
<comment type="similarity">
    <text evidence="2">Belongs to the YtcA family.</text>
</comment>
<evidence type="ECO:0000256" key="3">
    <source>
        <dbReference type="ARBA" id="ARBA00021237"/>
    </source>
</evidence>
<dbReference type="Pfam" id="PF17090">
    <property type="entry name" value="Ytca"/>
    <property type="match status" value="1"/>
</dbReference>
<dbReference type="EMBL" id="NQMS01000003">
    <property type="protein sequence ID" value="PAV96648.1"/>
    <property type="molecule type" value="Genomic_DNA"/>
</dbReference>
<keyword evidence="6" id="KW-0732">Signal</keyword>
<feature type="transmembrane region" description="Helical" evidence="11">
    <location>
        <begin position="34"/>
        <end position="57"/>
    </location>
</feature>
<dbReference type="InterPro" id="IPR031381">
    <property type="entry name" value="YtcA"/>
</dbReference>
<organism evidence="12 13">
    <name type="scientific">Hafnia paralvei</name>
    <dbReference type="NCBI Taxonomy" id="546367"/>
    <lineage>
        <taxon>Bacteria</taxon>
        <taxon>Pseudomonadati</taxon>
        <taxon>Pseudomonadota</taxon>
        <taxon>Gammaproteobacteria</taxon>
        <taxon>Enterobacterales</taxon>
        <taxon>Hafniaceae</taxon>
        <taxon>Hafnia</taxon>
    </lineage>
</organism>
<comment type="subcellular location">
    <subcellularLocation>
        <location evidence="1">Membrane</location>
        <topology evidence="1">Multi-pass membrane protein</topology>
    </subcellularLocation>
</comment>
<gene>
    <name evidence="12" type="ORF">CJD50_09310</name>
</gene>
<evidence type="ECO:0000256" key="7">
    <source>
        <dbReference type="ARBA" id="ARBA00022989"/>
    </source>
</evidence>
<dbReference type="Proteomes" id="UP000218796">
    <property type="component" value="Unassembled WGS sequence"/>
</dbReference>
<evidence type="ECO:0000256" key="10">
    <source>
        <dbReference type="ARBA" id="ARBA00023288"/>
    </source>
</evidence>
<evidence type="ECO:0000256" key="2">
    <source>
        <dbReference type="ARBA" id="ARBA00008208"/>
    </source>
</evidence>
<accession>A0A2A2MCX4</accession>
<evidence type="ECO:0000256" key="5">
    <source>
        <dbReference type="ARBA" id="ARBA00022692"/>
    </source>
</evidence>
<dbReference type="GO" id="GO:0016020">
    <property type="term" value="C:membrane"/>
    <property type="evidence" value="ECO:0007669"/>
    <property type="project" value="UniProtKB-SubCell"/>
</dbReference>
<dbReference type="AlphaFoldDB" id="A0A2A2MCX4"/>
<dbReference type="GeneID" id="69639763"/>
<keyword evidence="9" id="KW-0564">Palmitate</keyword>
<evidence type="ECO:0000256" key="11">
    <source>
        <dbReference type="SAM" id="Phobius"/>
    </source>
</evidence>
<comment type="caution">
    <text evidence="12">The sequence shown here is derived from an EMBL/GenBank/DDBJ whole genome shotgun (WGS) entry which is preliminary data.</text>
</comment>
<evidence type="ECO:0000256" key="1">
    <source>
        <dbReference type="ARBA" id="ARBA00004141"/>
    </source>
</evidence>
<evidence type="ECO:0000256" key="8">
    <source>
        <dbReference type="ARBA" id="ARBA00023136"/>
    </source>
</evidence>
<evidence type="ECO:0000256" key="9">
    <source>
        <dbReference type="ARBA" id="ARBA00023139"/>
    </source>
</evidence>
<keyword evidence="4" id="KW-1003">Cell membrane</keyword>
<sequence length="90" mass="10138">MNCFIKLIRPALLLSPLLASGCSLSPVIPVFGAAFPSWFFCLLVGAFLLIPCHIFIVRKGWQARFSPLVFSYLALLFLFAAILWFLFFAH</sequence>
<proteinExistence type="inferred from homology"/>
<dbReference type="KEGG" id="hpar:AL518_20600"/>
<dbReference type="OrthoDB" id="123105at2"/>
<keyword evidence="5 11" id="KW-0812">Transmembrane</keyword>
<evidence type="ECO:0000313" key="12">
    <source>
        <dbReference type="EMBL" id="PAV96648.1"/>
    </source>
</evidence>
<evidence type="ECO:0000256" key="4">
    <source>
        <dbReference type="ARBA" id="ARBA00022475"/>
    </source>
</evidence>